<reference evidence="9 10" key="1">
    <citation type="submission" date="2023-11" db="EMBL/GenBank/DDBJ databases">
        <title>Analysis of the Genomes of Mucilaginibacter gossypii cycad 4 and M. sabulilitoris SNA2: microbes with the potential for plant growth promotion.</title>
        <authorList>
            <person name="Hirsch A.M."/>
            <person name="Humm E."/>
            <person name="Rubbi M."/>
            <person name="Del Vecchio G."/>
            <person name="Ha S.M."/>
            <person name="Pellegrini M."/>
            <person name="Gunsalus R.P."/>
        </authorList>
    </citation>
    <scope>NUCLEOTIDE SEQUENCE [LARGE SCALE GENOMIC DNA]</scope>
    <source>
        <strain evidence="9 10">SNA2</strain>
    </source>
</reference>
<gene>
    <name evidence="9" type="ORF">SNE25_05635</name>
</gene>
<dbReference type="InterPro" id="IPR001179">
    <property type="entry name" value="PPIase_FKBP_dom"/>
</dbReference>
<keyword evidence="7" id="KW-0732">Signal</keyword>
<accession>A0ABZ0TS77</accession>
<evidence type="ECO:0000313" key="10">
    <source>
        <dbReference type="Proteomes" id="UP001324380"/>
    </source>
</evidence>
<dbReference type="GO" id="GO:0003755">
    <property type="term" value="F:peptidyl-prolyl cis-trans isomerase activity"/>
    <property type="evidence" value="ECO:0007669"/>
    <property type="project" value="UniProtKB-EC"/>
</dbReference>
<dbReference type="PROSITE" id="PS50059">
    <property type="entry name" value="FKBP_PPIASE"/>
    <property type="match status" value="1"/>
</dbReference>
<dbReference type="EC" id="5.2.1.8" evidence="3 6"/>
<dbReference type="Proteomes" id="UP001324380">
    <property type="component" value="Chromosome"/>
</dbReference>
<protein>
    <recommendedName>
        <fullName evidence="3 6">peptidylprolyl isomerase</fullName>
        <ecNumber evidence="3 6">5.2.1.8</ecNumber>
    </recommendedName>
</protein>
<evidence type="ECO:0000256" key="3">
    <source>
        <dbReference type="ARBA" id="ARBA00013194"/>
    </source>
</evidence>
<feature type="domain" description="PPIase FKBP-type" evidence="8">
    <location>
        <begin position="200"/>
        <end position="301"/>
    </location>
</feature>
<dbReference type="Gene3D" id="3.10.50.40">
    <property type="match status" value="2"/>
</dbReference>
<keyword evidence="4 6" id="KW-0697">Rotamase</keyword>
<evidence type="ECO:0000256" key="2">
    <source>
        <dbReference type="ARBA" id="ARBA00006577"/>
    </source>
</evidence>
<organism evidence="9 10">
    <name type="scientific">Mucilaginibacter sabulilitoris</name>
    <dbReference type="NCBI Taxonomy" id="1173583"/>
    <lineage>
        <taxon>Bacteria</taxon>
        <taxon>Pseudomonadati</taxon>
        <taxon>Bacteroidota</taxon>
        <taxon>Sphingobacteriia</taxon>
        <taxon>Sphingobacteriales</taxon>
        <taxon>Sphingobacteriaceae</taxon>
        <taxon>Mucilaginibacter</taxon>
    </lineage>
</organism>
<evidence type="ECO:0000259" key="8">
    <source>
        <dbReference type="PROSITE" id="PS50059"/>
    </source>
</evidence>
<keyword evidence="5 6" id="KW-0413">Isomerase</keyword>
<evidence type="ECO:0000256" key="5">
    <source>
        <dbReference type="ARBA" id="ARBA00023235"/>
    </source>
</evidence>
<evidence type="ECO:0000256" key="4">
    <source>
        <dbReference type="ARBA" id="ARBA00023110"/>
    </source>
</evidence>
<evidence type="ECO:0000256" key="6">
    <source>
        <dbReference type="PROSITE-ProRule" id="PRU00277"/>
    </source>
</evidence>
<dbReference type="SUPFAM" id="SSF54534">
    <property type="entry name" value="FKBP-like"/>
    <property type="match status" value="2"/>
</dbReference>
<dbReference type="InterPro" id="IPR046357">
    <property type="entry name" value="PPIase_dom_sf"/>
</dbReference>
<dbReference type="RefSeq" id="WP_321564115.1">
    <property type="nucleotide sequence ID" value="NZ_CP139558.1"/>
</dbReference>
<sequence length="333" mass="36216">MKKNPVYFLLSLFALLTTSAYAQDPRPNMQPTPKGAFYQKFTNNTGEKIKLNDVITFNFIQKTDKDSILFSTYKSGKPVQAQIQPSQNVGDLMDVFPLLAVKDSALVKVPTDSVFKGHEEARPPFFPKGSYLTFILKIEKVQSLTDAIAEKKAEGQKLKDNEAAAANSYIATNKINATTTASGLKYVITQPSVKRKPVAGDTVLVNYTGRILSGKVFDSSIEAEAKKAGLDQPGRPYEPISVVVGQGQVIPGWDEGLLLLNEGSKATLIVPSALAYGEKGAGQDIPPYSTLLFDVELVQVKPAKHAPVAKKTGIISPGKKRVYRKTPVSKKKN</sequence>
<dbReference type="PANTHER" id="PTHR43811:SF19">
    <property type="entry name" value="39 KDA FK506-BINDING NUCLEAR PROTEIN"/>
    <property type="match status" value="1"/>
</dbReference>
<feature type="signal peptide" evidence="7">
    <location>
        <begin position="1"/>
        <end position="22"/>
    </location>
</feature>
<comment type="catalytic activity">
    <reaction evidence="1 6">
        <text>[protein]-peptidylproline (omega=180) = [protein]-peptidylproline (omega=0)</text>
        <dbReference type="Rhea" id="RHEA:16237"/>
        <dbReference type="Rhea" id="RHEA-COMP:10747"/>
        <dbReference type="Rhea" id="RHEA-COMP:10748"/>
        <dbReference type="ChEBI" id="CHEBI:83833"/>
        <dbReference type="ChEBI" id="CHEBI:83834"/>
        <dbReference type="EC" id="5.2.1.8"/>
    </reaction>
</comment>
<evidence type="ECO:0000256" key="1">
    <source>
        <dbReference type="ARBA" id="ARBA00000971"/>
    </source>
</evidence>
<name>A0ABZ0TS77_9SPHI</name>
<keyword evidence="10" id="KW-1185">Reference proteome</keyword>
<evidence type="ECO:0000256" key="7">
    <source>
        <dbReference type="SAM" id="SignalP"/>
    </source>
</evidence>
<comment type="similarity">
    <text evidence="2">Belongs to the FKBP-type PPIase family.</text>
</comment>
<feature type="chain" id="PRO_5046409424" description="peptidylprolyl isomerase" evidence="7">
    <location>
        <begin position="23"/>
        <end position="333"/>
    </location>
</feature>
<dbReference type="EMBL" id="CP139558">
    <property type="protein sequence ID" value="WPU95003.1"/>
    <property type="molecule type" value="Genomic_DNA"/>
</dbReference>
<dbReference type="Pfam" id="PF00254">
    <property type="entry name" value="FKBP_C"/>
    <property type="match status" value="1"/>
</dbReference>
<dbReference type="PANTHER" id="PTHR43811">
    <property type="entry name" value="FKBP-TYPE PEPTIDYL-PROLYL CIS-TRANS ISOMERASE FKPA"/>
    <property type="match status" value="1"/>
</dbReference>
<proteinExistence type="inferred from homology"/>
<evidence type="ECO:0000313" key="9">
    <source>
        <dbReference type="EMBL" id="WPU95003.1"/>
    </source>
</evidence>